<keyword evidence="2" id="KW-0012">Acyltransferase</keyword>
<keyword evidence="2" id="KW-0808">Transferase</keyword>
<evidence type="ECO:0000313" key="2">
    <source>
        <dbReference type="EMBL" id="MFC7747675.1"/>
    </source>
</evidence>
<dbReference type="PROSITE" id="PS51186">
    <property type="entry name" value="GNAT"/>
    <property type="match status" value="1"/>
</dbReference>
<comment type="caution">
    <text evidence="2">The sequence shown here is derived from an EMBL/GenBank/DDBJ whole genome shotgun (WGS) entry which is preliminary data.</text>
</comment>
<dbReference type="InterPro" id="IPR000182">
    <property type="entry name" value="GNAT_dom"/>
</dbReference>
<dbReference type="PANTHER" id="PTHR43415">
    <property type="entry name" value="SPERMIDINE N(1)-ACETYLTRANSFERASE"/>
    <property type="match status" value="1"/>
</dbReference>
<feature type="domain" description="N-acetyltransferase" evidence="1">
    <location>
        <begin position="5"/>
        <end position="165"/>
    </location>
</feature>
<evidence type="ECO:0000313" key="3">
    <source>
        <dbReference type="Proteomes" id="UP001596620"/>
    </source>
</evidence>
<dbReference type="CDD" id="cd04301">
    <property type="entry name" value="NAT_SF"/>
    <property type="match status" value="1"/>
</dbReference>
<proteinExistence type="predicted"/>
<dbReference type="EC" id="2.3.1.-" evidence="2"/>
<dbReference type="Pfam" id="PF13302">
    <property type="entry name" value="Acetyltransf_3"/>
    <property type="match status" value="1"/>
</dbReference>
<dbReference type="InterPro" id="IPR016181">
    <property type="entry name" value="Acyl_CoA_acyltransferase"/>
</dbReference>
<dbReference type="SUPFAM" id="SSF55729">
    <property type="entry name" value="Acyl-CoA N-acyltransferases (Nat)"/>
    <property type="match status" value="1"/>
</dbReference>
<dbReference type="GO" id="GO:0016746">
    <property type="term" value="F:acyltransferase activity"/>
    <property type="evidence" value="ECO:0007669"/>
    <property type="project" value="UniProtKB-KW"/>
</dbReference>
<dbReference type="Gene3D" id="3.40.630.30">
    <property type="match status" value="1"/>
</dbReference>
<accession>A0ABW2UWU1</accession>
<protein>
    <submittedName>
        <fullName evidence="2">GNAT family N-acetyltransferase</fullName>
        <ecNumber evidence="2">2.3.1.-</ecNumber>
    </submittedName>
</protein>
<dbReference type="RefSeq" id="WP_382359790.1">
    <property type="nucleotide sequence ID" value="NZ_JBHTGR010000055.1"/>
</dbReference>
<sequence>MEKTIQLRAVEKDDLSFLHKLLNNTDVMHYWFSEAHMSMEKLKEMLEKNNANDRNRSFILTDGQEPFGFVGIADIDPRHRHAEFSIMIEPAHQGNGYAGKATQLAMDYAFSMLNLHKLYLIVAKANDKARHVYEKAGFHTEGEMTEHFFVKGTYQDALMMGVFQQDYWNRQNH</sequence>
<name>A0ABW2UWU1_9BACI</name>
<dbReference type="EMBL" id="JBHTGR010000055">
    <property type="protein sequence ID" value="MFC7747675.1"/>
    <property type="molecule type" value="Genomic_DNA"/>
</dbReference>
<reference evidence="3" key="1">
    <citation type="journal article" date="2019" name="Int. J. Syst. Evol. Microbiol.">
        <title>The Global Catalogue of Microorganisms (GCM) 10K type strain sequencing project: providing services to taxonomists for standard genome sequencing and annotation.</title>
        <authorList>
            <consortium name="The Broad Institute Genomics Platform"/>
            <consortium name="The Broad Institute Genome Sequencing Center for Infectious Disease"/>
            <person name="Wu L."/>
            <person name="Ma J."/>
        </authorList>
    </citation>
    <scope>NUCLEOTIDE SEQUENCE [LARGE SCALE GENOMIC DNA]</scope>
    <source>
        <strain evidence="3">JCM 30234</strain>
    </source>
</reference>
<dbReference type="PANTHER" id="PTHR43415:SF6">
    <property type="entry name" value="SPERMIDINE N(1)-ACETYLTRANSFERASE"/>
    <property type="match status" value="1"/>
</dbReference>
<organism evidence="2 3">
    <name type="scientific">Lentibacillus kimchii</name>
    <dbReference type="NCBI Taxonomy" id="1542911"/>
    <lineage>
        <taxon>Bacteria</taxon>
        <taxon>Bacillati</taxon>
        <taxon>Bacillota</taxon>
        <taxon>Bacilli</taxon>
        <taxon>Bacillales</taxon>
        <taxon>Bacillaceae</taxon>
        <taxon>Lentibacillus</taxon>
    </lineage>
</organism>
<dbReference type="Proteomes" id="UP001596620">
    <property type="component" value="Unassembled WGS sequence"/>
</dbReference>
<gene>
    <name evidence="2" type="ORF">ACFQU8_10810</name>
</gene>
<keyword evidence="3" id="KW-1185">Reference proteome</keyword>
<evidence type="ECO:0000259" key="1">
    <source>
        <dbReference type="PROSITE" id="PS51186"/>
    </source>
</evidence>